<dbReference type="FunCoup" id="I2H184">
    <property type="interactions" value="31"/>
</dbReference>
<keyword evidence="3" id="KW-0968">Cytoplasmic vesicle</keyword>
<accession>I2H184</accession>
<comment type="similarity">
    <text evidence="1 3">Belongs to the SEC23/SEC24 family. SEC23 subfamily.</text>
</comment>
<comment type="subcellular location">
    <subcellularLocation>
        <location evidence="3">Cytoplasm</location>
    </subcellularLocation>
    <subcellularLocation>
        <location evidence="3">Cytoplasmic vesicle</location>
        <location evidence="3">COPII-coated vesicle membrane</location>
        <topology evidence="3">Peripheral membrane protein</topology>
        <orientation evidence="3">Cytoplasmic side</orientation>
    </subcellularLocation>
    <subcellularLocation>
        <location evidence="3">Endoplasmic reticulum membrane</location>
        <topology evidence="3">Peripheral membrane protein</topology>
        <orientation evidence="3">Cytoplasmic side</orientation>
    </subcellularLocation>
    <subcellularLocation>
        <location evidence="3">Golgi apparatus membrane</location>
        <topology evidence="3">Peripheral membrane protein</topology>
        <orientation evidence="3">Cytoplasmic side</orientation>
    </subcellularLocation>
</comment>
<keyword evidence="3" id="KW-0813">Transport</keyword>
<keyword evidence="3" id="KW-0333">Golgi apparatus</keyword>
<dbReference type="Gene3D" id="2.60.40.1670">
    <property type="entry name" value="beta-sandwich domain of Sec23/24"/>
    <property type="match status" value="1"/>
</dbReference>
<dbReference type="HOGENOM" id="CLU_463922_0_0_1"/>
<keyword evidence="3" id="KW-0472">Membrane</keyword>
<dbReference type="PANTHER" id="PTHR11141">
    <property type="entry name" value="PROTEIN TRANSPORT PROTEIN SEC23"/>
    <property type="match status" value="1"/>
</dbReference>
<protein>
    <recommendedName>
        <fullName evidence="3">Protein transport protein SEC23</fullName>
    </recommendedName>
</protein>
<evidence type="ECO:0000256" key="2">
    <source>
        <dbReference type="ARBA" id="ARBA00022490"/>
    </source>
</evidence>
<dbReference type="GO" id="GO:0090110">
    <property type="term" value="P:COPII-coated vesicle cargo loading"/>
    <property type="evidence" value="ECO:0007669"/>
    <property type="project" value="TreeGrafter"/>
</dbReference>
<dbReference type="GO" id="GO:0030127">
    <property type="term" value="C:COPII vesicle coat"/>
    <property type="evidence" value="ECO:0007669"/>
    <property type="project" value="InterPro"/>
</dbReference>
<dbReference type="GO" id="GO:0008270">
    <property type="term" value="F:zinc ion binding"/>
    <property type="evidence" value="ECO:0007669"/>
    <property type="project" value="InterPro"/>
</dbReference>
<dbReference type="Pfam" id="PF04811">
    <property type="entry name" value="Sec23_trunk"/>
    <property type="match status" value="1"/>
</dbReference>
<keyword evidence="6" id="KW-1185">Reference proteome</keyword>
<organism evidence="5 6">
    <name type="scientific">Henningerozyma blattae (strain ATCC 34711 / CBS 6284 / DSM 70876 / NBRC 10599 / NRRL Y-10934 / UCD 77-7)</name>
    <name type="common">Yeast</name>
    <name type="synonym">Tetrapisispora blattae</name>
    <dbReference type="NCBI Taxonomy" id="1071380"/>
    <lineage>
        <taxon>Eukaryota</taxon>
        <taxon>Fungi</taxon>
        <taxon>Dikarya</taxon>
        <taxon>Ascomycota</taxon>
        <taxon>Saccharomycotina</taxon>
        <taxon>Saccharomycetes</taxon>
        <taxon>Saccharomycetales</taxon>
        <taxon>Saccharomycetaceae</taxon>
        <taxon>Henningerozyma</taxon>
    </lineage>
</organism>
<dbReference type="GO" id="GO:0005789">
    <property type="term" value="C:endoplasmic reticulum membrane"/>
    <property type="evidence" value="ECO:0007669"/>
    <property type="project" value="UniProtKB-SubCell"/>
</dbReference>
<dbReference type="EMBL" id="HE806318">
    <property type="protein sequence ID" value="CCH60136.1"/>
    <property type="molecule type" value="Genomic_DNA"/>
</dbReference>
<dbReference type="SUPFAM" id="SSF82919">
    <property type="entry name" value="Zn-finger domain of Sec23/24"/>
    <property type="match status" value="1"/>
</dbReference>
<keyword evidence="3" id="KW-0653">Protein transport</keyword>
<dbReference type="Gene3D" id="3.40.50.410">
    <property type="entry name" value="von Willebrand factor, type A domain"/>
    <property type="match status" value="1"/>
</dbReference>
<dbReference type="GeneID" id="14495116"/>
<dbReference type="RefSeq" id="XP_004179655.1">
    <property type="nucleotide sequence ID" value="XM_004179607.1"/>
</dbReference>
<dbReference type="InterPro" id="IPR006896">
    <property type="entry name" value="Sec23/24_trunk_dom"/>
</dbReference>
<evidence type="ECO:0000259" key="4">
    <source>
        <dbReference type="Pfam" id="PF04811"/>
    </source>
</evidence>
<dbReference type="PANTHER" id="PTHR11141:SF0">
    <property type="entry name" value="PROTEIN TRANSPORT PROTEIN SEC23"/>
    <property type="match status" value="1"/>
</dbReference>
<reference evidence="5 6" key="1">
    <citation type="journal article" date="2011" name="Proc. Natl. Acad. Sci. U.S.A.">
        <title>Evolutionary erosion of yeast sex chromosomes by mating-type switching accidents.</title>
        <authorList>
            <person name="Gordon J.L."/>
            <person name="Armisen D."/>
            <person name="Proux-Wera E."/>
            <person name="Oheigeartaigh S.S."/>
            <person name="Byrne K.P."/>
            <person name="Wolfe K.H."/>
        </authorList>
    </citation>
    <scope>NUCLEOTIDE SEQUENCE [LARGE SCALE GENOMIC DNA]</scope>
    <source>
        <strain evidence="6">ATCC 34711 / CBS 6284 / DSM 70876 / NBRC 10599 / NRRL Y-10934 / UCD 77-7</strain>
    </source>
</reference>
<dbReference type="GO" id="GO:0006886">
    <property type="term" value="P:intracellular protein transport"/>
    <property type="evidence" value="ECO:0007669"/>
    <property type="project" value="InterPro"/>
</dbReference>
<name>I2H184_HENB6</name>
<dbReference type="OMA" id="IVIDTIC"/>
<evidence type="ECO:0000256" key="1">
    <source>
        <dbReference type="ARBA" id="ARBA00009210"/>
    </source>
</evidence>
<keyword evidence="2 3" id="KW-0963">Cytoplasm</keyword>
<dbReference type="AlphaFoldDB" id="I2H184"/>
<evidence type="ECO:0000313" key="5">
    <source>
        <dbReference type="EMBL" id="CCH60136.1"/>
    </source>
</evidence>
<proteinExistence type="inferred from homology"/>
<dbReference type="SUPFAM" id="SSF82754">
    <property type="entry name" value="C-terminal, gelsolin-like domain of Sec23/24"/>
    <property type="match status" value="1"/>
</dbReference>
<dbReference type="Proteomes" id="UP000002866">
    <property type="component" value="Chromosome 3"/>
</dbReference>
<dbReference type="InterPro" id="IPR036180">
    <property type="entry name" value="Gelsolin-like_dom_sf"/>
</dbReference>
<dbReference type="InterPro" id="IPR036174">
    <property type="entry name" value="Znf_Sec23_Sec24_sf"/>
</dbReference>
<dbReference type="KEGG" id="tbl:TBLA_0C03330"/>
<evidence type="ECO:0000313" key="6">
    <source>
        <dbReference type="Proteomes" id="UP000002866"/>
    </source>
</evidence>
<dbReference type="GO" id="GO:0000139">
    <property type="term" value="C:Golgi membrane"/>
    <property type="evidence" value="ECO:0007669"/>
    <property type="project" value="UniProtKB-SubCell"/>
</dbReference>
<dbReference type="Gene3D" id="2.30.30.380">
    <property type="entry name" value="Zn-finger domain of Sec23/24"/>
    <property type="match status" value="1"/>
</dbReference>
<comment type="function">
    <text evidence="3">Component of the coat protein complex II (COPII) which promotes the formation of transport vesicles from the endoplasmic reticulum (ER). The coat has two main functions, the physical deformation of the endoplasmic reticulum membrane into vesicles and the selection of cargo molecules.</text>
</comment>
<gene>
    <name evidence="5" type="primary">TBLA0C03330</name>
    <name evidence="5" type="ORF">TBLA_0C03330</name>
</gene>
<evidence type="ECO:0000256" key="3">
    <source>
        <dbReference type="RuleBase" id="RU365030"/>
    </source>
</evidence>
<dbReference type="OrthoDB" id="10256289at2759"/>
<dbReference type="InterPro" id="IPR037364">
    <property type="entry name" value="Sec23"/>
</dbReference>
<dbReference type="eggNOG" id="KOG1986">
    <property type="taxonomic scope" value="Eukaryota"/>
</dbReference>
<dbReference type="InParanoid" id="I2H184"/>
<dbReference type="GO" id="GO:0070971">
    <property type="term" value="C:endoplasmic reticulum exit site"/>
    <property type="evidence" value="ECO:0007669"/>
    <property type="project" value="TreeGrafter"/>
</dbReference>
<dbReference type="Gene3D" id="1.20.120.730">
    <property type="entry name" value="Sec23/Sec24 helical domain"/>
    <property type="match status" value="1"/>
</dbReference>
<dbReference type="SUPFAM" id="SSF53300">
    <property type="entry name" value="vWA-like"/>
    <property type="match status" value="1"/>
</dbReference>
<dbReference type="InterPro" id="IPR036465">
    <property type="entry name" value="vWFA_dom_sf"/>
</dbReference>
<dbReference type="STRING" id="1071380.I2H184"/>
<keyword evidence="3" id="KW-0931">ER-Golgi transport</keyword>
<keyword evidence="3" id="KW-0862">Zinc</keyword>
<keyword evidence="3" id="KW-0479">Metal-binding</keyword>
<feature type="domain" description="Sec23/Sec24 trunk" evidence="4">
    <location>
        <begin position="103"/>
        <end position="337"/>
    </location>
</feature>
<sequence>MSYDSSKNIHCIFQPFIKEEDDFIEKTSFAIIKCENCSSTFHNFQNIEGTSHQYNWVCEFCQSKNSIGTEAKLQDLNLPNSYTAELVSRSKTNSTHIREKRSIFVIDCLTNEIELETLKLVLNNPEALPEGKYALITIEPKGNVVINLSSGKTVPFSIEQSKIEKAVKNLDDEFFLKHITVGAAWFDSKITFTRKIKTLKPFAKKETARAKKRPKRATGLALFLASVLSPHKNCNTHIMSFLSGPCTIGPGKVASTDIKKPIRSHDQLDSGRDKYFIKTTTFYEEFNAYCLDNICFDFFISSLDQTGLLEWKSLLTSSMSITQFDSFNDEKFTESWRNYIKLRNEFALELASLKILSTSGIVFKNNLIADIKFQPTKTKNERINEMKWKFNKPLVLNPKNFVIPCEFEVHSGTLQTIQFQLHYYKDDQSYIKIVTIPFKLIQPWKNGFHIEIEIPFLLKKFAQQILLKTIYDTSTMSEYLAAEIDMYEKNLPTLSDRDLKLFYQLQRSTILLKRNTSPDEHILLAHYLYNSSTSNCLFTCNPLMIKFPNDKSIKGKTDLIPLDARFATDSHSLFVDGGVFIMVRYTEETDDTVKAKDMAMTIIKSVERYPKPRFIYTMVGKSQDRFFKSKLIPLTEEESVELGTQDLPFEKFTQHVHK</sequence>
<dbReference type="GO" id="GO:0005096">
    <property type="term" value="F:GTPase activator activity"/>
    <property type="evidence" value="ECO:0007669"/>
    <property type="project" value="TreeGrafter"/>
</dbReference>
<keyword evidence="3" id="KW-0256">Endoplasmic reticulum</keyword>